<sequence>MTALVRGPELSPSPITDKPFILLPLYIYPTPTAWDPLYSAAASHPELDFLVVVNPGNGPGPGVLPDVNYIEALAKLTGLQNVRVIGYVHCSYGNRLLEEIMADVSVYRGWTEASAQRGDGKTIVVDGIFIDEVPSSTEFVQYLATLSSAAKIILNQNPAVEVAEANNSNEVTAKDADVNPLPPKPTTSTLSPPPPPPQAGPGTASPSNSTAVVIYNPGVVIDPIFYQAADYVVAFEDASRRWTSPAVQEQFSRLPRSLRKRSIAVVHSTAGGAREVGLLGRRCFEMGCPGQFITTQPGYTDWCLFWADFVRDMARRTMI</sequence>
<dbReference type="PANTHER" id="PTHR35040:SF9">
    <property type="entry name" value="4-LIKE CELL SURFACE PROTEIN, PUTATIVE (AFU_ORTHOLOGUE AFUA_4G14080)-RELATED"/>
    <property type="match status" value="1"/>
</dbReference>
<keyword evidence="3" id="KW-1185">Reference proteome</keyword>
<dbReference type="InterPro" id="IPR021986">
    <property type="entry name" value="Spherulin4"/>
</dbReference>
<protein>
    <submittedName>
        <fullName evidence="2">Spherulin-4</fullName>
    </submittedName>
</protein>
<dbReference type="SMR" id="A0A194VYU6"/>
<reference evidence="2" key="1">
    <citation type="submission" date="2014-12" db="EMBL/GenBank/DDBJ databases">
        <title>Genome Sequence of Valsa Canker Pathogens Uncovers a Specific Adaption of Colonization on Woody Bark.</title>
        <authorList>
            <person name="Yin Z."/>
            <person name="Liu H."/>
            <person name="Gao X."/>
            <person name="Li Z."/>
            <person name="Song N."/>
            <person name="Ke X."/>
            <person name="Dai Q."/>
            <person name="Wu Y."/>
            <person name="Sun Y."/>
            <person name="Xu J.-R."/>
            <person name="Kang Z.K."/>
            <person name="Wang L."/>
            <person name="Huang L."/>
        </authorList>
    </citation>
    <scope>NUCLEOTIDE SEQUENCE [LARGE SCALE GENOMIC DNA]</scope>
    <source>
        <strain evidence="2">03-8</strain>
    </source>
</reference>
<dbReference type="Proteomes" id="UP000078559">
    <property type="component" value="Chromosome 5"/>
</dbReference>
<evidence type="ECO:0000313" key="3">
    <source>
        <dbReference type="Proteomes" id="UP000078559"/>
    </source>
</evidence>
<dbReference type="OrthoDB" id="5342184at2759"/>
<dbReference type="EMBL" id="CM003102">
    <property type="protein sequence ID" value="KUI69384.1"/>
    <property type="molecule type" value="Genomic_DNA"/>
</dbReference>
<accession>A0A194VYU6</accession>
<name>A0A194VYU6_CYTMA</name>
<dbReference type="Pfam" id="PF12138">
    <property type="entry name" value="Spherulin4"/>
    <property type="match status" value="1"/>
</dbReference>
<organism evidence="2 3">
    <name type="scientific">Cytospora mali</name>
    <name type="common">Apple Valsa canker fungus</name>
    <name type="synonym">Valsa mali</name>
    <dbReference type="NCBI Taxonomy" id="578113"/>
    <lineage>
        <taxon>Eukaryota</taxon>
        <taxon>Fungi</taxon>
        <taxon>Dikarya</taxon>
        <taxon>Ascomycota</taxon>
        <taxon>Pezizomycotina</taxon>
        <taxon>Sordariomycetes</taxon>
        <taxon>Sordariomycetidae</taxon>
        <taxon>Diaporthales</taxon>
        <taxon>Cytosporaceae</taxon>
        <taxon>Cytospora</taxon>
    </lineage>
</organism>
<proteinExistence type="predicted"/>
<evidence type="ECO:0000313" key="2">
    <source>
        <dbReference type="EMBL" id="KUI69384.1"/>
    </source>
</evidence>
<dbReference type="PANTHER" id="PTHR35040">
    <property type="match status" value="1"/>
</dbReference>
<evidence type="ECO:0000256" key="1">
    <source>
        <dbReference type="SAM" id="MobiDB-lite"/>
    </source>
</evidence>
<dbReference type="AlphaFoldDB" id="A0A194VYU6"/>
<feature type="compositionally biased region" description="Pro residues" evidence="1">
    <location>
        <begin position="180"/>
        <end position="199"/>
    </location>
</feature>
<gene>
    <name evidence="2" type="ORF">VM1G_05043</name>
</gene>
<feature type="region of interest" description="Disordered" evidence="1">
    <location>
        <begin position="170"/>
        <end position="207"/>
    </location>
</feature>